<evidence type="ECO:0000313" key="1">
    <source>
        <dbReference type="EMBL" id="GAT09752.1"/>
    </source>
</evidence>
<sequence length="122" mass="13206">MGDQALPTQTTVGRERVKAAQRRHYVVQIARPCRGFARETSPPRPTPLPTCWLNIPGICVGTSAEVHHVTPDADEGSDVEFVSGQPNSSGCARRVSARDSAARASLGARVLWEKERHPGILP</sequence>
<organism evidence="1 2">
    <name type="scientific">Mycolicibacterium novocastrense</name>
    <name type="common">Mycobacterium novocastrense</name>
    <dbReference type="NCBI Taxonomy" id="59813"/>
    <lineage>
        <taxon>Bacteria</taxon>
        <taxon>Bacillati</taxon>
        <taxon>Actinomycetota</taxon>
        <taxon>Actinomycetes</taxon>
        <taxon>Mycobacteriales</taxon>
        <taxon>Mycobacteriaceae</taxon>
        <taxon>Mycolicibacterium</taxon>
    </lineage>
</organism>
<dbReference type="EMBL" id="BCTA01000036">
    <property type="protein sequence ID" value="GAT09752.1"/>
    <property type="molecule type" value="Genomic_DNA"/>
</dbReference>
<reference evidence="1 2" key="1">
    <citation type="journal article" date="2016" name="Genome Announc.">
        <title>Draft Genome Sequences of Five Rapidly Growing Mycobacterium Species, M. thermoresistibile, M. fortuitum subsp. acetamidolyticum, M. canariasense, M. brisbanense, and M. novocastrense.</title>
        <authorList>
            <person name="Katahira K."/>
            <person name="Ogura Y."/>
            <person name="Gotoh Y."/>
            <person name="Hayashi T."/>
        </authorList>
    </citation>
    <scope>NUCLEOTIDE SEQUENCE [LARGE SCALE GENOMIC DNA]</scope>
    <source>
        <strain evidence="1 2">JCM18114</strain>
    </source>
</reference>
<comment type="caution">
    <text evidence="1">The sequence shown here is derived from an EMBL/GenBank/DDBJ whole genome shotgun (WGS) entry which is preliminary data.</text>
</comment>
<protein>
    <submittedName>
        <fullName evidence="1">Uncharacterized protein</fullName>
    </submittedName>
</protein>
<evidence type="ECO:0000313" key="2">
    <source>
        <dbReference type="Proteomes" id="UP000069773"/>
    </source>
</evidence>
<gene>
    <name evidence="1" type="ORF">RMCN_2885</name>
</gene>
<keyword evidence="2" id="KW-1185">Reference proteome</keyword>
<proteinExistence type="predicted"/>
<accession>A0ABQ0KJI5</accession>
<dbReference type="Proteomes" id="UP000069773">
    <property type="component" value="Unassembled WGS sequence"/>
</dbReference>
<name>A0ABQ0KJI5_MYCNV</name>